<dbReference type="EMBL" id="CM007653">
    <property type="protein sequence ID" value="ONI16523.1"/>
    <property type="molecule type" value="Genomic_DNA"/>
</dbReference>
<evidence type="ECO:0000313" key="7">
    <source>
        <dbReference type="Proteomes" id="UP000006882"/>
    </source>
</evidence>
<proteinExistence type="predicted"/>
<dbReference type="Proteomes" id="UP000006882">
    <property type="component" value="Chromosome G3"/>
</dbReference>
<gene>
    <name evidence="6" type="ORF">PRUPE_3G104200</name>
</gene>
<sequence length="109" mass="12151">MASSSGPSGASVPGGLDVAWKYARLIEGNKHGTICTFCESTFKSGGITRLKYHLARFDPHKSVKKCKEVPLDIKKEVIAWIKEKESSKQHKKSAEDKHKIYNKRGIHGQ</sequence>
<feature type="region of interest" description="Disordered" evidence="4">
    <location>
        <begin position="84"/>
        <end position="109"/>
    </location>
</feature>
<dbReference type="Pfam" id="PF02892">
    <property type="entry name" value="zf-BED"/>
    <property type="match status" value="1"/>
</dbReference>
<dbReference type="STRING" id="3760.A0A251PY76"/>
<organism evidence="6 7">
    <name type="scientific">Prunus persica</name>
    <name type="common">Peach</name>
    <name type="synonym">Amygdalus persica</name>
    <dbReference type="NCBI Taxonomy" id="3760"/>
    <lineage>
        <taxon>Eukaryota</taxon>
        <taxon>Viridiplantae</taxon>
        <taxon>Streptophyta</taxon>
        <taxon>Embryophyta</taxon>
        <taxon>Tracheophyta</taxon>
        <taxon>Spermatophyta</taxon>
        <taxon>Magnoliopsida</taxon>
        <taxon>eudicotyledons</taxon>
        <taxon>Gunneridae</taxon>
        <taxon>Pentapetalae</taxon>
        <taxon>rosids</taxon>
        <taxon>fabids</taxon>
        <taxon>Rosales</taxon>
        <taxon>Rosaceae</taxon>
        <taxon>Amygdaloideae</taxon>
        <taxon>Amygdaleae</taxon>
        <taxon>Prunus</taxon>
    </lineage>
</organism>
<evidence type="ECO:0000256" key="1">
    <source>
        <dbReference type="ARBA" id="ARBA00022723"/>
    </source>
</evidence>
<feature type="compositionally biased region" description="Basic and acidic residues" evidence="4">
    <location>
        <begin position="84"/>
        <end position="99"/>
    </location>
</feature>
<evidence type="ECO:0000256" key="3">
    <source>
        <dbReference type="ARBA" id="ARBA00022833"/>
    </source>
</evidence>
<dbReference type="GO" id="GO:0008270">
    <property type="term" value="F:zinc ion binding"/>
    <property type="evidence" value="ECO:0007669"/>
    <property type="project" value="UniProtKB-KW"/>
</dbReference>
<dbReference type="AlphaFoldDB" id="A0A251PY76"/>
<name>A0A251PY76_PRUPE</name>
<evidence type="ECO:0000259" key="5">
    <source>
        <dbReference type="Pfam" id="PF02892"/>
    </source>
</evidence>
<accession>A0A251PY76</accession>
<protein>
    <recommendedName>
        <fullName evidence="5">BED-type domain-containing protein</fullName>
    </recommendedName>
</protein>
<keyword evidence="1" id="KW-0479">Metal-binding</keyword>
<feature type="compositionally biased region" description="Basic residues" evidence="4">
    <location>
        <begin position="100"/>
        <end position="109"/>
    </location>
</feature>
<keyword evidence="2" id="KW-0863">Zinc-finger</keyword>
<keyword evidence="3" id="KW-0862">Zinc</keyword>
<reference evidence="6 7" key="1">
    <citation type="journal article" date="2013" name="Nat. Genet.">
        <title>The high-quality draft genome of peach (Prunus persica) identifies unique patterns of genetic diversity, domestication and genome evolution.</title>
        <authorList>
            <consortium name="International Peach Genome Initiative"/>
            <person name="Verde I."/>
            <person name="Abbott A.G."/>
            <person name="Scalabrin S."/>
            <person name="Jung S."/>
            <person name="Shu S."/>
            <person name="Marroni F."/>
            <person name="Zhebentyayeva T."/>
            <person name="Dettori M.T."/>
            <person name="Grimwood J."/>
            <person name="Cattonaro F."/>
            <person name="Zuccolo A."/>
            <person name="Rossini L."/>
            <person name="Jenkins J."/>
            <person name="Vendramin E."/>
            <person name="Meisel L.A."/>
            <person name="Decroocq V."/>
            <person name="Sosinski B."/>
            <person name="Prochnik S."/>
            <person name="Mitros T."/>
            <person name="Policriti A."/>
            <person name="Cipriani G."/>
            <person name="Dondini L."/>
            <person name="Ficklin S."/>
            <person name="Goodstein D.M."/>
            <person name="Xuan P."/>
            <person name="Del Fabbro C."/>
            <person name="Aramini V."/>
            <person name="Copetti D."/>
            <person name="Gonzalez S."/>
            <person name="Horner D.S."/>
            <person name="Falchi R."/>
            <person name="Lucas S."/>
            <person name="Mica E."/>
            <person name="Maldonado J."/>
            <person name="Lazzari B."/>
            <person name="Bielenberg D."/>
            <person name="Pirona R."/>
            <person name="Miculan M."/>
            <person name="Barakat A."/>
            <person name="Testolin R."/>
            <person name="Stella A."/>
            <person name="Tartarini S."/>
            <person name="Tonutti P."/>
            <person name="Arus P."/>
            <person name="Orellana A."/>
            <person name="Wells C."/>
            <person name="Main D."/>
            <person name="Vizzotto G."/>
            <person name="Silva H."/>
            <person name="Salamini F."/>
            <person name="Schmutz J."/>
            <person name="Morgante M."/>
            <person name="Rokhsar D.S."/>
        </authorList>
    </citation>
    <scope>NUCLEOTIDE SEQUENCE [LARGE SCALE GENOMIC DNA]</scope>
    <source>
        <strain evidence="7">cv. Nemared</strain>
    </source>
</reference>
<evidence type="ECO:0000256" key="4">
    <source>
        <dbReference type="SAM" id="MobiDB-lite"/>
    </source>
</evidence>
<dbReference type="Gramene" id="ONI16523">
    <property type="protein sequence ID" value="ONI16523"/>
    <property type="gene ID" value="PRUPE_3G104200"/>
</dbReference>
<dbReference type="GO" id="GO:0003677">
    <property type="term" value="F:DNA binding"/>
    <property type="evidence" value="ECO:0007669"/>
    <property type="project" value="InterPro"/>
</dbReference>
<dbReference type="PANTHER" id="PTHR46951:SF2">
    <property type="entry name" value="BED-TYPE DOMAIN-CONTAINING PROTEIN"/>
    <property type="match status" value="1"/>
</dbReference>
<evidence type="ECO:0000256" key="2">
    <source>
        <dbReference type="ARBA" id="ARBA00022771"/>
    </source>
</evidence>
<dbReference type="PANTHER" id="PTHR46951">
    <property type="entry name" value="BED-TYPE DOMAIN-CONTAINING PROTEIN"/>
    <property type="match status" value="1"/>
</dbReference>
<keyword evidence="7" id="KW-1185">Reference proteome</keyword>
<evidence type="ECO:0000313" key="6">
    <source>
        <dbReference type="EMBL" id="ONI16523.1"/>
    </source>
</evidence>
<feature type="domain" description="BED-type" evidence="5">
    <location>
        <begin position="18"/>
        <end position="56"/>
    </location>
</feature>
<dbReference type="InterPro" id="IPR003656">
    <property type="entry name" value="Znf_BED"/>
</dbReference>